<reference evidence="2 3" key="1">
    <citation type="submission" date="2019-03" db="EMBL/GenBank/DDBJ databases">
        <title>Cellulosimicrobium funkei JCM14302 Assembly.</title>
        <authorList>
            <person name="Dou T."/>
        </authorList>
    </citation>
    <scope>NUCLEOTIDE SEQUENCE [LARGE SCALE GENOMIC DNA]</scope>
    <source>
        <strain evidence="2 3">JCM 14302</strain>
    </source>
</reference>
<accession>A0A4Y8QZF4</accession>
<sequence length="355" mass="39739">MSNVWAAWLRRYDTDRFTLTRKQGWDRFVNAAPREEFDTLTRRQMGRLGEDERADYDEARMVWNANLPTVRTSQLEHANSVIDMVMASARRDGDKLRGSVVIDAEPGLGKTTIATRYGRAFHRAQHRRYGTETPEGHQFLPVAFIPIAAQITLKGLNQRLLRFYGHPAAETATKERLASLLVDAVSSCQTRLIIVDDLHFVDFTNRNGTEVSNHLKWLANELPVTFVFAGVNLEQKRFFDEGLAAEEAVLAQTARRATRVPVAPFSITSNAGMAAWVALLRAFGAHLKLADGDGEMLVPLAQEIHRRTQGRIASLTNLLDRACYVAIKSGTERVTDDVLAKVRIDNAGENGARRL</sequence>
<evidence type="ECO:0000313" key="2">
    <source>
        <dbReference type="EMBL" id="TFF05186.1"/>
    </source>
</evidence>
<dbReference type="Proteomes" id="UP000298003">
    <property type="component" value="Unassembled WGS sequence"/>
</dbReference>
<comment type="caution">
    <text evidence="2">The sequence shown here is derived from an EMBL/GenBank/DDBJ whole genome shotgun (WGS) entry which is preliminary data.</text>
</comment>
<feature type="domain" description="ORC1/DEAH AAA+ ATPase" evidence="1">
    <location>
        <begin position="97"/>
        <end position="232"/>
    </location>
</feature>
<dbReference type="AlphaFoldDB" id="A0A4Y8QZF4"/>
<dbReference type="InterPro" id="IPR027417">
    <property type="entry name" value="P-loop_NTPase"/>
</dbReference>
<dbReference type="EMBL" id="SOZH01000011">
    <property type="protein sequence ID" value="TFF05186.1"/>
    <property type="molecule type" value="Genomic_DNA"/>
</dbReference>
<dbReference type="InterPro" id="IPR049945">
    <property type="entry name" value="AAA_22"/>
</dbReference>
<evidence type="ECO:0000313" key="3">
    <source>
        <dbReference type="Proteomes" id="UP000298003"/>
    </source>
</evidence>
<dbReference type="RefSeq" id="WP_061268846.1">
    <property type="nucleotide sequence ID" value="NZ_SOZH01000011.1"/>
</dbReference>
<dbReference type="GO" id="GO:0016887">
    <property type="term" value="F:ATP hydrolysis activity"/>
    <property type="evidence" value="ECO:0007669"/>
    <property type="project" value="InterPro"/>
</dbReference>
<keyword evidence="3" id="KW-1185">Reference proteome</keyword>
<dbReference type="Pfam" id="PF13401">
    <property type="entry name" value="AAA_22"/>
    <property type="match status" value="1"/>
</dbReference>
<organism evidence="2 3">
    <name type="scientific">Cellulosimicrobium funkei</name>
    <dbReference type="NCBI Taxonomy" id="264251"/>
    <lineage>
        <taxon>Bacteria</taxon>
        <taxon>Bacillati</taxon>
        <taxon>Actinomycetota</taxon>
        <taxon>Actinomycetes</taxon>
        <taxon>Micrococcales</taxon>
        <taxon>Promicromonosporaceae</taxon>
        <taxon>Cellulosimicrobium</taxon>
    </lineage>
</organism>
<protein>
    <submittedName>
        <fullName evidence="2">ATP/GTP-binding protein</fullName>
    </submittedName>
</protein>
<dbReference type="GeneID" id="95686388"/>
<dbReference type="SUPFAM" id="SSF52540">
    <property type="entry name" value="P-loop containing nucleoside triphosphate hydrolases"/>
    <property type="match status" value="1"/>
</dbReference>
<name>A0A4Y8QZF4_9MICO</name>
<proteinExistence type="predicted"/>
<dbReference type="Gene3D" id="3.40.50.300">
    <property type="entry name" value="P-loop containing nucleotide triphosphate hydrolases"/>
    <property type="match status" value="1"/>
</dbReference>
<gene>
    <name evidence="2" type="ORF">E1O70_18045</name>
</gene>
<evidence type="ECO:0000259" key="1">
    <source>
        <dbReference type="Pfam" id="PF13401"/>
    </source>
</evidence>